<dbReference type="RefSeq" id="WP_022969011.1">
    <property type="nucleotide sequence ID" value="NZ_ATVD01000002.1"/>
</dbReference>
<comment type="caution">
    <text evidence="1">The sequence shown here is derived from an EMBL/GenBank/DDBJ whole genome shotgun (WGS) entry which is preliminary data.</text>
</comment>
<protein>
    <submittedName>
        <fullName evidence="1">Uncharacterized protein</fullName>
    </submittedName>
</protein>
<dbReference type="Proteomes" id="UP000029385">
    <property type="component" value="Unassembled WGS sequence"/>
</dbReference>
<dbReference type="OrthoDB" id="5966267at2"/>
<dbReference type="eggNOG" id="ENOG5031FM8">
    <property type="taxonomic scope" value="Bacteria"/>
</dbReference>
<dbReference type="PATRIC" id="fig|1121015.4.peg.425"/>
<sequence>MKKGLIGCLVVGLLLLVVGGGLAYWFVVRPMWASASNGLSAVQDMAKIAEVSAQVKNKSPYTAPADGTLTAAQVTMFVNVQTQLQAKMAGEYAGFEAKGKALEAKAKAEGREPTATEGMALITEMSALVAKGQQIKVDGLNAAGVSEAEYDWVREQVYAAFPYASMDAIPDQLKGEVNMANVELVRPHKELIAKSMGNAMIGM</sequence>
<organism evidence="1 2">
    <name type="scientific">Arenimonas oryziterrae DSM 21050 = YC6267</name>
    <dbReference type="NCBI Taxonomy" id="1121015"/>
    <lineage>
        <taxon>Bacteria</taxon>
        <taxon>Pseudomonadati</taxon>
        <taxon>Pseudomonadota</taxon>
        <taxon>Gammaproteobacteria</taxon>
        <taxon>Lysobacterales</taxon>
        <taxon>Lysobacteraceae</taxon>
        <taxon>Arenimonas</taxon>
    </lineage>
</organism>
<dbReference type="AlphaFoldDB" id="A0A091BKK3"/>
<gene>
    <name evidence="1" type="ORF">N789_02150</name>
</gene>
<reference evidence="1 2" key="1">
    <citation type="submission" date="2013-09" db="EMBL/GenBank/DDBJ databases">
        <title>Genome sequencing of Arenimonas oryziterrae.</title>
        <authorList>
            <person name="Chen F."/>
            <person name="Wang G."/>
        </authorList>
    </citation>
    <scope>NUCLEOTIDE SEQUENCE [LARGE SCALE GENOMIC DNA]</scope>
    <source>
        <strain evidence="1 2">YC6267</strain>
    </source>
</reference>
<keyword evidence="2" id="KW-1185">Reference proteome</keyword>
<evidence type="ECO:0000313" key="1">
    <source>
        <dbReference type="EMBL" id="KFN44840.1"/>
    </source>
</evidence>
<name>A0A091BKK3_9GAMM</name>
<proteinExistence type="predicted"/>
<accession>A0A091BKK3</accession>
<evidence type="ECO:0000313" key="2">
    <source>
        <dbReference type="Proteomes" id="UP000029385"/>
    </source>
</evidence>
<dbReference type="EMBL" id="AVCI01000001">
    <property type="protein sequence ID" value="KFN44840.1"/>
    <property type="molecule type" value="Genomic_DNA"/>
</dbReference>